<evidence type="ECO:0000256" key="1">
    <source>
        <dbReference type="SAM" id="MobiDB-lite"/>
    </source>
</evidence>
<evidence type="ECO:0000313" key="3">
    <source>
        <dbReference type="Proteomes" id="UP000217199"/>
    </source>
</evidence>
<feature type="region of interest" description="Disordered" evidence="1">
    <location>
        <begin position="403"/>
        <end position="436"/>
    </location>
</feature>
<dbReference type="Proteomes" id="UP000217199">
    <property type="component" value="Unassembled WGS sequence"/>
</dbReference>
<dbReference type="OrthoDB" id="2417614at2759"/>
<dbReference type="InterPro" id="IPR053006">
    <property type="entry name" value="Meiosis_regulatory"/>
</dbReference>
<dbReference type="AlphaFoldDB" id="A0A286UUR3"/>
<name>A0A286UUR3_9AGAM</name>
<feature type="region of interest" description="Disordered" evidence="1">
    <location>
        <begin position="20"/>
        <end position="126"/>
    </location>
</feature>
<comment type="caution">
    <text evidence="2">The sequence shown here is derived from an EMBL/GenBank/DDBJ whole genome shotgun (WGS) entry which is preliminary data.</text>
</comment>
<organism evidence="2 3">
    <name type="scientific">Pyrrhoderma noxium</name>
    <dbReference type="NCBI Taxonomy" id="2282107"/>
    <lineage>
        <taxon>Eukaryota</taxon>
        <taxon>Fungi</taxon>
        <taxon>Dikarya</taxon>
        <taxon>Basidiomycota</taxon>
        <taxon>Agaricomycotina</taxon>
        <taxon>Agaricomycetes</taxon>
        <taxon>Hymenochaetales</taxon>
        <taxon>Hymenochaetaceae</taxon>
        <taxon>Pyrrhoderma</taxon>
    </lineage>
</organism>
<dbReference type="EMBL" id="NBII01000001">
    <property type="protein sequence ID" value="PAV23311.1"/>
    <property type="molecule type" value="Genomic_DNA"/>
</dbReference>
<dbReference type="InParanoid" id="A0A286UUR3"/>
<feature type="region of interest" description="Disordered" evidence="1">
    <location>
        <begin position="172"/>
        <end position="221"/>
    </location>
</feature>
<dbReference type="PANTHER" id="PTHR28094:SF1">
    <property type="entry name" value="MEIOTICALLY UP-REGULATED GENE 113 PROTEIN"/>
    <property type="match status" value="1"/>
</dbReference>
<dbReference type="Pfam" id="PF13455">
    <property type="entry name" value="MUG113"/>
    <property type="match status" value="1"/>
</dbReference>
<sequence length="501" mass="56782">MKALQQVVNLDKLKQRFFSGLVKRDKKKEQNEEQGFSGTMNPNMQNPPVPPKDGLSDYFSKLNLSDGSRRRQEFVGGFKHGPANPDSARTSSSSTPSFPVPVNQHGAPLPPHVSSHPQTMAMPQPQVPYLPHRQMSRTMQYALNNDWSAPSLATTSLTPLPPRAQSEELLIRRESNDQTPDTNSDQDDSPETKRPKPSRKKVPNKSDGKTQCAGITRKGERCTRQVKDEPWLNVIDPDANAERFCFQHLTEIQEPKGFYSQTTPRQYVTFSDFIPSYLHEQTQASLRKEMAKPPSSADVPGYIYAFEIRDPDDEDIVHIKVGRAVSLNKRIDEWSKQCGSKTQVLLGWWPGNIHDKRLKSSLLKGCVEPGYQGRACHRLERLIHLELADLVLTETYLQKKFPNLNSQTDSKEEEKKTHGRNKSHPNTPTKSPGKRIKTARTFIAGSPCDDCGAIHREIFSFKRSTQGPLKDMEWEKIVMPVIEKWGKFVDTYLPDPAEDET</sequence>
<reference evidence="2 3" key="1">
    <citation type="journal article" date="2017" name="Mol. Ecol.">
        <title>Comparative and population genomic landscape of Phellinus noxius: A hypervariable fungus causing root rot in trees.</title>
        <authorList>
            <person name="Chung C.L."/>
            <person name="Lee T.J."/>
            <person name="Akiba M."/>
            <person name="Lee H.H."/>
            <person name="Kuo T.H."/>
            <person name="Liu D."/>
            <person name="Ke H.M."/>
            <person name="Yokoi T."/>
            <person name="Roa M.B."/>
            <person name="Lu M.J."/>
            <person name="Chang Y.Y."/>
            <person name="Ann P.J."/>
            <person name="Tsai J.N."/>
            <person name="Chen C.Y."/>
            <person name="Tzean S.S."/>
            <person name="Ota Y."/>
            <person name="Hattori T."/>
            <person name="Sahashi N."/>
            <person name="Liou R.F."/>
            <person name="Kikuchi T."/>
            <person name="Tsai I.J."/>
        </authorList>
    </citation>
    <scope>NUCLEOTIDE SEQUENCE [LARGE SCALE GENOMIC DNA]</scope>
    <source>
        <strain evidence="2 3">FFPRI411160</strain>
    </source>
</reference>
<protein>
    <submittedName>
        <fullName evidence="2">T5orf172 domain-containing protein</fullName>
    </submittedName>
</protein>
<dbReference type="STRING" id="2282107.A0A286UUR3"/>
<feature type="compositionally biased region" description="Low complexity" evidence="1">
    <location>
        <begin position="90"/>
        <end position="102"/>
    </location>
</feature>
<evidence type="ECO:0000313" key="2">
    <source>
        <dbReference type="EMBL" id="PAV23311.1"/>
    </source>
</evidence>
<keyword evidence="3" id="KW-1185">Reference proteome</keyword>
<proteinExistence type="predicted"/>
<gene>
    <name evidence="2" type="ORF">PNOK_0037900</name>
</gene>
<dbReference type="PANTHER" id="PTHR28094">
    <property type="entry name" value="MEIOTICALLY UP-REGULATED GENE 113 PROTEIN"/>
    <property type="match status" value="1"/>
</dbReference>
<accession>A0A286UUR3</accession>